<name>A0ABY6D9P8_9RHOB</name>
<dbReference type="PROSITE" id="PS50887">
    <property type="entry name" value="GGDEF"/>
    <property type="match status" value="1"/>
</dbReference>
<dbReference type="InterPro" id="IPR052163">
    <property type="entry name" value="DGC-Regulatory_Protein"/>
</dbReference>
<evidence type="ECO:0000313" key="3">
    <source>
        <dbReference type="Proteomes" id="UP001064087"/>
    </source>
</evidence>
<dbReference type="InterPro" id="IPR043128">
    <property type="entry name" value="Rev_trsase/Diguanyl_cyclase"/>
</dbReference>
<dbReference type="PANTHER" id="PTHR46663">
    <property type="entry name" value="DIGUANYLATE CYCLASE DGCT-RELATED"/>
    <property type="match status" value="1"/>
</dbReference>
<dbReference type="InterPro" id="IPR000160">
    <property type="entry name" value="GGDEF_dom"/>
</dbReference>
<evidence type="ECO:0000259" key="1">
    <source>
        <dbReference type="PROSITE" id="PS50887"/>
    </source>
</evidence>
<evidence type="ECO:0000313" key="2">
    <source>
        <dbReference type="EMBL" id="UXX82823.1"/>
    </source>
</evidence>
<dbReference type="Pfam" id="PF00990">
    <property type="entry name" value="GGDEF"/>
    <property type="match status" value="1"/>
</dbReference>
<feature type="domain" description="GGDEF" evidence="1">
    <location>
        <begin position="202"/>
        <end position="336"/>
    </location>
</feature>
<accession>A0ABY6D9P8</accession>
<proteinExistence type="predicted"/>
<keyword evidence="3" id="KW-1185">Reference proteome</keyword>
<dbReference type="Proteomes" id="UP001064087">
    <property type="component" value="Chromosome"/>
</dbReference>
<protein>
    <submittedName>
        <fullName evidence="2">GGDEF domain-containing protein</fullName>
    </submittedName>
</protein>
<sequence length="351" mass="38185">MHGAEPEFIGLLDMLCPMNVVLEATGHIVHAGPTLRKLGPDVVALGTRFSERFEIRRPRIDGSMDALRAHAGEKLHLQLRGPTRTDLKGVLMPLPETDGAQGSGMGPPGGAVVNLSFGISVVEAVRAFNLTSADFAATDLTIEMLYLMEAKTAAMEASQTLNLRLQGAMIAAEEKAYTDQLTGLKNRRAADYLLEQLVDSEQEFALMHLDLDFFKAVNDTMGHAAGDHVLREVARIMVAETRNEDTVARVGGDEFLLIFARLTDPQRVRDIAARLISLLEVPMAFNGQTCRISASAGSVLSCDYAYPTLTRMMEDADIALYAAKENGRGRHMAFEADMRAGNPMARPATPE</sequence>
<dbReference type="PANTHER" id="PTHR46663:SF4">
    <property type="entry name" value="DIGUANYLATE CYCLASE DGCT-RELATED"/>
    <property type="match status" value="1"/>
</dbReference>
<reference evidence="2" key="1">
    <citation type="submission" date="2022-10" db="EMBL/GenBank/DDBJ databases">
        <title>Roseovarius pelagicus sp. nov., isolated from Arctic seawater.</title>
        <authorList>
            <person name="Hong Y.W."/>
            <person name="Hwang C.Y."/>
        </authorList>
    </citation>
    <scope>NUCLEOTIDE SEQUENCE</scope>
    <source>
        <strain evidence="2">HL-MP18</strain>
    </source>
</reference>
<dbReference type="Gene3D" id="3.30.450.260">
    <property type="entry name" value="Haem NO binding associated domain"/>
    <property type="match status" value="1"/>
</dbReference>
<dbReference type="NCBIfam" id="TIGR00254">
    <property type="entry name" value="GGDEF"/>
    <property type="match status" value="1"/>
</dbReference>
<gene>
    <name evidence="2" type="ORF">N7U68_17315</name>
</gene>
<dbReference type="RefSeq" id="WP_263047622.1">
    <property type="nucleotide sequence ID" value="NZ_CP106738.1"/>
</dbReference>
<dbReference type="SUPFAM" id="SSF55073">
    <property type="entry name" value="Nucleotide cyclase"/>
    <property type="match status" value="1"/>
</dbReference>
<dbReference type="Gene3D" id="3.30.70.270">
    <property type="match status" value="1"/>
</dbReference>
<organism evidence="2 3">
    <name type="scientific">Roseovarius pelagicus</name>
    <dbReference type="NCBI Taxonomy" id="2980108"/>
    <lineage>
        <taxon>Bacteria</taxon>
        <taxon>Pseudomonadati</taxon>
        <taxon>Pseudomonadota</taxon>
        <taxon>Alphaproteobacteria</taxon>
        <taxon>Rhodobacterales</taxon>
        <taxon>Roseobacteraceae</taxon>
        <taxon>Roseovarius</taxon>
    </lineage>
</organism>
<dbReference type="InterPro" id="IPR029787">
    <property type="entry name" value="Nucleotide_cyclase"/>
</dbReference>
<dbReference type="CDD" id="cd01949">
    <property type="entry name" value="GGDEF"/>
    <property type="match status" value="1"/>
</dbReference>
<dbReference type="InterPro" id="IPR042463">
    <property type="entry name" value="HNOB_dom_associated_sf"/>
</dbReference>
<dbReference type="SMART" id="SM00267">
    <property type="entry name" value="GGDEF"/>
    <property type="match status" value="1"/>
</dbReference>
<dbReference type="EMBL" id="CP106738">
    <property type="protein sequence ID" value="UXX82823.1"/>
    <property type="molecule type" value="Genomic_DNA"/>
</dbReference>